<gene>
    <name evidence="1" type="ORF">SAMN05216199_3382</name>
</gene>
<dbReference type="GO" id="GO:0030638">
    <property type="term" value="P:polyketide metabolic process"/>
    <property type="evidence" value="ECO:0007669"/>
    <property type="project" value="InterPro"/>
</dbReference>
<dbReference type="AlphaFoldDB" id="A0A1H9X2T1"/>
<dbReference type="Proteomes" id="UP000199019">
    <property type="component" value="Unassembled WGS sequence"/>
</dbReference>
<accession>A0A1H9X2T1</accession>
<dbReference type="RefSeq" id="WP_177180389.1">
    <property type="nucleotide sequence ID" value="NZ_FOHB01000006.1"/>
</dbReference>
<dbReference type="InterPro" id="IPR009959">
    <property type="entry name" value="Cyclase_SnoaL-like"/>
</dbReference>
<dbReference type="SUPFAM" id="SSF54427">
    <property type="entry name" value="NTF2-like"/>
    <property type="match status" value="1"/>
</dbReference>
<evidence type="ECO:0000313" key="2">
    <source>
        <dbReference type="Proteomes" id="UP000199019"/>
    </source>
</evidence>
<dbReference type="STRING" id="587636.SAMN05216199_3382"/>
<protein>
    <submittedName>
        <fullName evidence="1">Uncharacterized protein</fullName>
    </submittedName>
</protein>
<evidence type="ECO:0000313" key="1">
    <source>
        <dbReference type="EMBL" id="SES40414.1"/>
    </source>
</evidence>
<keyword evidence="2" id="KW-1185">Reference proteome</keyword>
<dbReference type="InterPro" id="IPR032710">
    <property type="entry name" value="NTF2-like_dom_sf"/>
</dbReference>
<name>A0A1H9X2T1_9MICO</name>
<reference evidence="2" key="1">
    <citation type="submission" date="2016-10" db="EMBL/GenBank/DDBJ databases">
        <authorList>
            <person name="Varghese N."/>
            <person name="Submissions S."/>
        </authorList>
    </citation>
    <scope>NUCLEOTIDE SEQUENCE [LARGE SCALE GENOMIC DNA]</scope>
    <source>
        <strain evidence="2">CGMCC 1.6963</strain>
    </source>
</reference>
<dbReference type="EMBL" id="FOHB01000006">
    <property type="protein sequence ID" value="SES40414.1"/>
    <property type="molecule type" value="Genomic_DNA"/>
</dbReference>
<proteinExistence type="predicted"/>
<sequence length="138" mass="14844">MSVDTTRKTINAYIDSLLHGGDFASFFSDDVLWTTMETGEQVRGRDAVRDYIVALHTQAFTASPEVKRFVAADDVAVLEAVFVGTHVAEFAGVPATGKQVRLPYAVVYDLSGDTITALNAYFPVNALANQLRSAAPTG</sequence>
<organism evidence="1 2">
    <name type="scientific">Pedococcus cremeus</name>
    <dbReference type="NCBI Taxonomy" id="587636"/>
    <lineage>
        <taxon>Bacteria</taxon>
        <taxon>Bacillati</taxon>
        <taxon>Actinomycetota</taxon>
        <taxon>Actinomycetes</taxon>
        <taxon>Micrococcales</taxon>
        <taxon>Intrasporangiaceae</taxon>
        <taxon>Pedococcus</taxon>
    </lineage>
</organism>
<dbReference type="Gene3D" id="3.10.450.50">
    <property type="match status" value="1"/>
</dbReference>
<dbReference type="Pfam" id="PF07366">
    <property type="entry name" value="SnoaL"/>
    <property type="match status" value="1"/>
</dbReference>